<keyword evidence="1" id="KW-0378">Hydrolase</keyword>
<dbReference type="Gene3D" id="4.10.60.10">
    <property type="entry name" value="Zinc finger, CCHC-type"/>
    <property type="match status" value="1"/>
</dbReference>
<evidence type="ECO:0000313" key="4">
    <source>
        <dbReference type="Proteomes" id="UP000026915"/>
    </source>
</evidence>
<dbReference type="PROSITE" id="PS50994">
    <property type="entry name" value="INTEGRASE"/>
    <property type="match status" value="1"/>
</dbReference>
<dbReference type="InterPro" id="IPR043502">
    <property type="entry name" value="DNA/RNA_pol_sf"/>
</dbReference>
<name>A0A061DP28_THECC</name>
<dbReference type="InParanoid" id="A0A061DP28"/>
<dbReference type="GO" id="GO:0008270">
    <property type="term" value="F:zinc ion binding"/>
    <property type="evidence" value="ECO:0007669"/>
    <property type="project" value="InterPro"/>
</dbReference>
<dbReference type="InterPro" id="IPR057670">
    <property type="entry name" value="SH3_retrovirus"/>
</dbReference>
<dbReference type="Gramene" id="EOX94475">
    <property type="protein sequence ID" value="EOX94475"/>
    <property type="gene ID" value="TCM_004065"/>
</dbReference>
<organism evidence="3 4">
    <name type="scientific">Theobroma cacao</name>
    <name type="common">Cacao</name>
    <name type="synonym">Cocoa</name>
    <dbReference type="NCBI Taxonomy" id="3641"/>
    <lineage>
        <taxon>Eukaryota</taxon>
        <taxon>Viridiplantae</taxon>
        <taxon>Streptophyta</taxon>
        <taxon>Embryophyta</taxon>
        <taxon>Tracheophyta</taxon>
        <taxon>Spermatophyta</taxon>
        <taxon>Magnoliopsida</taxon>
        <taxon>eudicotyledons</taxon>
        <taxon>Gunneridae</taxon>
        <taxon>Pentapetalae</taxon>
        <taxon>rosids</taxon>
        <taxon>malvids</taxon>
        <taxon>Malvales</taxon>
        <taxon>Malvaceae</taxon>
        <taxon>Byttnerioideae</taxon>
        <taxon>Theobroma</taxon>
    </lineage>
</organism>
<dbReference type="Pfam" id="PF13976">
    <property type="entry name" value="gag_pre-integrs"/>
    <property type="match status" value="1"/>
</dbReference>
<dbReference type="Gene3D" id="3.30.420.10">
    <property type="entry name" value="Ribonuclease H-like superfamily/Ribonuclease H"/>
    <property type="match status" value="1"/>
</dbReference>
<dbReference type="Pfam" id="PF14223">
    <property type="entry name" value="Retrotran_gag_2"/>
    <property type="match status" value="1"/>
</dbReference>
<keyword evidence="4" id="KW-1185">Reference proteome</keyword>
<dbReference type="PANTHER" id="PTHR11439:SF483">
    <property type="entry name" value="PEPTIDE SYNTHASE GLIP-LIKE, PUTATIVE (AFU_ORTHOLOGUE AFUA_3G12920)-RELATED"/>
    <property type="match status" value="1"/>
</dbReference>
<evidence type="ECO:0000259" key="2">
    <source>
        <dbReference type="PROSITE" id="PS50994"/>
    </source>
</evidence>
<dbReference type="OMA" id="RQYSERI"/>
<dbReference type="FunCoup" id="A0A061DP28">
    <property type="interactions" value="18"/>
</dbReference>
<dbReference type="CDD" id="cd09272">
    <property type="entry name" value="RNase_HI_RT_Ty1"/>
    <property type="match status" value="1"/>
</dbReference>
<dbReference type="Pfam" id="PF22936">
    <property type="entry name" value="Pol_BBD"/>
    <property type="match status" value="1"/>
</dbReference>
<dbReference type="GO" id="GO:0003676">
    <property type="term" value="F:nucleic acid binding"/>
    <property type="evidence" value="ECO:0007669"/>
    <property type="project" value="InterPro"/>
</dbReference>
<dbReference type="SMART" id="SM00343">
    <property type="entry name" value="ZnF_C2HC"/>
    <property type="match status" value="2"/>
</dbReference>
<dbReference type="eggNOG" id="KOG0017">
    <property type="taxonomic scope" value="Eukaryota"/>
</dbReference>
<dbReference type="InterPro" id="IPR012337">
    <property type="entry name" value="RNaseH-like_sf"/>
</dbReference>
<dbReference type="Proteomes" id="UP000026915">
    <property type="component" value="Chromosome 1"/>
</dbReference>
<dbReference type="STRING" id="3641.A0A061DP28"/>
<dbReference type="AlphaFoldDB" id="A0A061DP28"/>
<dbReference type="InterPro" id="IPR001878">
    <property type="entry name" value="Znf_CCHC"/>
</dbReference>
<dbReference type="InterPro" id="IPR054722">
    <property type="entry name" value="PolX-like_BBD"/>
</dbReference>
<dbReference type="PANTHER" id="PTHR11439">
    <property type="entry name" value="GAG-POL-RELATED RETROTRANSPOSON"/>
    <property type="match status" value="1"/>
</dbReference>
<dbReference type="GO" id="GO:0015074">
    <property type="term" value="P:DNA integration"/>
    <property type="evidence" value="ECO:0007669"/>
    <property type="project" value="InterPro"/>
</dbReference>
<keyword evidence="1" id="KW-0064">Aspartyl protease</keyword>
<evidence type="ECO:0000256" key="1">
    <source>
        <dbReference type="ARBA" id="ARBA00022750"/>
    </source>
</evidence>
<dbReference type="HOGENOM" id="CLU_001650_5_1_1"/>
<accession>A0A061DP28</accession>
<dbReference type="SUPFAM" id="SSF57756">
    <property type="entry name" value="Retrovirus zinc finger-like domains"/>
    <property type="match status" value="1"/>
</dbReference>
<dbReference type="InterPro" id="IPR013103">
    <property type="entry name" value="RVT_2"/>
</dbReference>
<reference evidence="3 4" key="1">
    <citation type="journal article" date="2013" name="Genome Biol.">
        <title>The genome sequence of the most widely cultivated cacao type and its use to identify candidate genes regulating pod color.</title>
        <authorList>
            <person name="Motamayor J.C."/>
            <person name="Mockaitis K."/>
            <person name="Schmutz J."/>
            <person name="Haiminen N."/>
            <person name="Iii D.L."/>
            <person name="Cornejo O."/>
            <person name="Findley S.D."/>
            <person name="Zheng P."/>
            <person name="Utro F."/>
            <person name="Royaert S."/>
            <person name="Saski C."/>
            <person name="Jenkins J."/>
            <person name="Podicheti R."/>
            <person name="Zhao M."/>
            <person name="Scheffler B.E."/>
            <person name="Stack J.C."/>
            <person name="Feltus F.A."/>
            <person name="Mustiga G.M."/>
            <person name="Amores F."/>
            <person name="Phillips W."/>
            <person name="Marelli J.P."/>
            <person name="May G.D."/>
            <person name="Shapiro H."/>
            <person name="Ma J."/>
            <person name="Bustamante C.D."/>
            <person name="Schnell R.J."/>
            <person name="Main D."/>
            <person name="Gilbert D."/>
            <person name="Parida L."/>
            <person name="Kuhn D.N."/>
        </authorList>
    </citation>
    <scope>NUCLEOTIDE SEQUENCE [LARGE SCALE GENOMIC DNA]</scope>
    <source>
        <strain evidence="4">cv. Matina 1-6</strain>
    </source>
</reference>
<dbReference type="Pfam" id="PF07727">
    <property type="entry name" value="RVT_2"/>
    <property type="match status" value="1"/>
</dbReference>
<gene>
    <name evidence="3" type="ORF">TCM_004065</name>
</gene>
<keyword evidence="1" id="KW-0645">Protease</keyword>
<dbReference type="Pfam" id="PF25597">
    <property type="entry name" value="SH3_retrovirus"/>
    <property type="match status" value="1"/>
</dbReference>
<dbReference type="GO" id="GO:0004190">
    <property type="term" value="F:aspartic-type endopeptidase activity"/>
    <property type="evidence" value="ECO:0007669"/>
    <property type="project" value="UniProtKB-KW"/>
</dbReference>
<dbReference type="InterPro" id="IPR001584">
    <property type="entry name" value="Integrase_cat-core"/>
</dbReference>
<evidence type="ECO:0000313" key="3">
    <source>
        <dbReference type="EMBL" id="EOX94475.1"/>
    </source>
</evidence>
<sequence>MASPSPSNTAFSFQSPSVFNGENYPIWFEKMESYLRGLDLWDAVESGAEVPTLKDNATPAQVKWNHEEVAKRFRALSYIQGALIDAMFVRIMGCKTTKDAWERLKVQFEGSERTKEMQIMNLTREFDTMRMKDSENAKDFISRLMRVVNQLRLLGEDILERRVVQKALVSLPERFEATVTSLERELSKMSLSDIAYALQAAEHKRVMRSEINQQKKGKAHICSHCKRKGHAEASCRFRPNVRCRNCNQLGHVQRVCKNKAETQVKANEPVEKAETTEEHLFMVQTGNLKTVDASLWLLNSGASNHMTPNVKLFVEIDDQYRSKVEIGNGVYLQATGKGLVPIQTSSCARSCTIYAPNGEYMMNISMKQNCFPVNWKDACLQATEVHSNLTSLWHKRFGHCNYNSLIQLSNSGLADKLPKLSESGPICQTYVGGPLSEESLNGSRYFVTFIDDLTRSDNGGEYTSQEFSQFLEKEGIFHQLTAPYCPQQNGVSERKNSTVLEMCRCLMFEKNMPKRFWAEAASTAVYLLNIIPTRAKQNITPYEECLKSKAYRIFQVESGRISVSRNVVFDENKSWNWEQSQAVDLNEFINVSNYQHTDSQILVDAETVDEAPVRQVRSIQNIYERCHMAITEPNSYEDAAVHEHWVTAIKEKLNMIVKNKTWSLVDRPKDRQLIGVKWIFKRKLNPDGTLNRYKARLVVKGYSQILGIDFQETFAPVARLDTIRLLIALAAAFQWKLFHLDVKSAFLNGKLDEEIYVEQPPGFELCSGQGKVFKLHKALYGLKQAPCAWYNRINTYLLDQGFLKSPNKATLYVLKHYNEAPLILSLYVDDLLVTRGRLEIKRIDRGIHVSQHKYVLEMLKKFQMNECKATASPLVVNEKLSSQSGYELENPSQYRSLIGCLLYPCATRPDVMFAVSYLSRFMQKSRSCHFVAAKRILRYLKGTTAFGLKFTHTKTVKLSGFSNSDWAGSLDDAKSTSGYVFTLGNGTFSWSSHKQDTVAQSSAEAEYVAATSAANHAIWVRKALHDLTMPQLEATDLWLDNKSAIAMAKNLVFHGKTKHISVKYHALRDAEKKGEICIQYCPEDQLADIMTKALRKPMFEFQRNKLMVHQASIKGEC</sequence>
<dbReference type="EMBL" id="CM001879">
    <property type="protein sequence ID" value="EOX94475.1"/>
    <property type="molecule type" value="Genomic_DNA"/>
</dbReference>
<dbReference type="InterPro" id="IPR036397">
    <property type="entry name" value="RNaseH_sf"/>
</dbReference>
<dbReference type="InterPro" id="IPR025724">
    <property type="entry name" value="GAG-pre-integrase_dom"/>
</dbReference>
<dbReference type="SUPFAM" id="SSF56672">
    <property type="entry name" value="DNA/RNA polymerases"/>
    <property type="match status" value="1"/>
</dbReference>
<dbReference type="SUPFAM" id="SSF53098">
    <property type="entry name" value="Ribonuclease H-like"/>
    <property type="match status" value="1"/>
</dbReference>
<feature type="domain" description="Integrase catalytic" evidence="2">
    <location>
        <begin position="456"/>
        <end position="549"/>
    </location>
</feature>
<dbReference type="InterPro" id="IPR036875">
    <property type="entry name" value="Znf_CCHC_sf"/>
</dbReference>
<proteinExistence type="predicted"/>
<protein>
    <recommendedName>
        <fullName evidence="2">Integrase catalytic domain-containing protein</fullName>
    </recommendedName>
</protein>